<sequence length="274" mass="30005">MILVTGATGNVGRELVKQLHQAGQHVRVLTRNPEKASFPTDVEIAVGDLASPVTLKDALNGVQQVFFVRVPGSDAFPRIAKESGVDQIVFLSSGAIDSPTENAIGRNHLHTEELIRQSGMKWTFLRPGAFMSNSLHWAQSIRTENVVRAPFGDVGTAPIDQRDIASVAANVLVSSGHDGKVYSLTGPEILTPVQQVEILGSVLGRDIRFENVPESVAAESMKRFAPPEIVDAIFALIRDNRNHVDSVTTTVEDVTDRRAHTFRQWATDYSDLFR</sequence>
<proteinExistence type="predicted"/>
<dbReference type="InterPro" id="IPR036291">
    <property type="entry name" value="NAD(P)-bd_dom_sf"/>
</dbReference>
<dbReference type="RefSeq" id="WP_268043763.1">
    <property type="nucleotide sequence ID" value="NZ_CP104064.1"/>
</dbReference>
<reference evidence="2" key="1">
    <citation type="submission" date="2022-08" db="EMBL/GenBank/DDBJ databases">
        <title>Alicyclobacillus dauci DSM2870, complete genome.</title>
        <authorList>
            <person name="Wang Q."/>
            <person name="Cai R."/>
            <person name="Wang Z."/>
        </authorList>
    </citation>
    <scope>NUCLEOTIDE SEQUENCE</scope>
    <source>
        <strain evidence="2">DSM 28700</strain>
    </source>
</reference>
<dbReference type="EMBL" id="CP104064">
    <property type="protein sequence ID" value="WAH36424.1"/>
    <property type="molecule type" value="Genomic_DNA"/>
</dbReference>
<dbReference type="PANTHER" id="PTHR43162:SF1">
    <property type="entry name" value="PRESTALK A DIFFERENTIATION PROTEIN A"/>
    <property type="match status" value="1"/>
</dbReference>
<dbReference type="SUPFAM" id="SSF51735">
    <property type="entry name" value="NAD(P)-binding Rossmann-fold domains"/>
    <property type="match status" value="1"/>
</dbReference>
<dbReference type="PANTHER" id="PTHR43162">
    <property type="match status" value="1"/>
</dbReference>
<dbReference type="Gene3D" id="3.40.50.720">
    <property type="entry name" value="NAD(P)-binding Rossmann-like Domain"/>
    <property type="match status" value="1"/>
</dbReference>
<evidence type="ECO:0000313" key="2">
    <source>
        <dbReference type="EMBL" id="WAH36424.1"/>
    </source>
</evidence>
<accession>A0ABY6Z0N9</accession>
<dbReference type="CDD" id="cd05269">
    <property type="entry name" value="TMR_SDR_a"/>
    <property type="match status" value="1"/>
</dbReference>
<protein>
    <submittedName>
        <fullName evidence="2">SDR family oxidoreductase</fullName>
    </submittedName>
</protein>
<dbReference type="InterPro" id="IPR051604">
    <property type="entry name" value="Ergot_Alk_Oxidoreductase"/>
</dbReference>
<dbReference type="Pfam" id="PF13460">
    <property type="entry name" value="NAD_binding_10"/>
    <property type="match status" value="1"/>
</dbReference>
<dbReference type="InterPro" id="IPR016040">
    <property type="entry name" value="NAD(P)-bd_dom"/>
</dbReference>
<gene>
    <name evidence="2" type="ORF">NZD86_19730</name>
</gene>
<evidence type="ECO:0000259" key="1">
    <source>
        <dbReference type="Pfam" id="PF13460"/>
    </source>
</evidence>
<keyword evidence="3" id="KW-1185">Reference proteome</keyword>
<evidence type="ECO:0000313" key="3">
    <source>
        <dbReference type="Proteomes" id="UP001164803"/>
    </source>
</evidence>
<feature type="domain" description="NAD(P)-binding" evidence="1">
    <location>
        <begin position="6"/>
        <end position="172"/>
    </location>
</feature>
<name>A0ABY6Z0N9_9BACL</name>
<dbReference type="Gene3D" id="3.90.25.10">
    <property type="entry name" value="UDP-galactose 4-epimerase, domain 1"/>
    <property type="match status" value="1"/>
</dbReference>
<dbReference type="Proteomes" id="UP001164803">
    <property type="component" value="Chromosome"/>
</dbReference>
<organism evidence="2 3">
    <name type="scientific">Alicyclobacillus dauci</name>
    <dbReference type="NCBI Taxonomy" id="1475485"/>
    <lineage>
        <taxon>Bacteria</taxon>
        <taxon>Bacillati</taxon>
        <taxon>Bacillota</taxon>
        <taxon>Bacilli</taxon>
        <taxon>Bacillales</taxon>
        <taxon>Alicyclobacillaceae</taxon>
        <taxon>Alicyclobacillus</taxon>
    </lineage>
</organism>